<keyword evidence="1" id="KW-1133">Transmembrane helix</keyword>
<keyword evidence="3" id="KW-1185">Reference proteome</keyword>
<keyword evidence="1" id="KW-0812">Transmembrane</keyword>
<name>A0AAD8NI08_TARER</name>
<keyword evidence="1" id="KW-0472">Membrane</keyword>
<evidence type="ECO:0000313" key="3">
    <source>
        <dbReference type="Proteomes" id="UP001229421"/>
    </source>
</evidence>
<protein>
    <submittedName>
        <fullName evidence="2">Uncharacterized protein</fullName>
    </submittedName>
</protein>
<reference evidence="2" key="1">
    <citation type="journal article" date="2023" name="bioRxiv">
        <title>Improved chromosome-level genome assembly for marigold (Tagetes erecta).</title>
        <authorList>
            <person name="Jiang F."/>
            <person name="Yuan L."/>
            <person name="Wang S."/>
            <person name="Wang H."/>
            <person name="Xu D."/>
            <person name="Wang A."/>
            <person name="Fan W."/>
        </authorList>
    </citation>
    <scope>NUCLEOTIDE SEQUENCE</scope>
    <source>
        <strain evidence="2">WSJ</strain>
        <tissue evidence="2">Leaf</tissue>
    </source>
</reference>
<dbReference type="EMBL" id="JAUHHV010000007">
    <property type="protein sequence ID" value="KAK1416715.1"/>
    <property type="molecule type" value="Genomic_DNA"/>
</dbReference>
<evidence type="ECO:0000313" key="2">
    <source>
        <dbReference type="EMBL" id="KAK1416715.1"/>
    </source>
</evidence>
<accession>A0AAD8NI08</accession>
<gene>
    <name evidence="2" type="ORF">QVD17_25831</name>
</gene>
<dbReference type="Proteomes" id="UP001229421">
    <property type="component" value="Unassembled WGS sequence"/>
</dbReference>
<evidence type="ECO:0000256" key="1">
    <source>
        <dbReference type="SAM" id="Phobius"/>
    </source>
</evidence>
<dbReference type="AlphaFoldDB" id="A0AAD8NI08"/>
<comment type="caution">
    <text evidence="2">The sequence shown here is derived from an EMBL/GenBank/DDBJ whole genome shotgun (WGS) entry which is preliminary data.</text>
</comment>
<proteinExistence type="predicted"/>
<organism evidence="2 3">
    <name type="scientific">Tagetes erecta</name>
    <name type="common">African marigold</name>
    <dbReference type="NCBI Taxonomy" id="13708"/>
    <lineage>
        <taxon>Eukaryota</taxon>
        <taxon>Viridiplantae</taxon>
        <taxon>Streptophyta</taxon>
        <taxon>Embryophyta</taxon>
        <taxon>Tracheophyta</taxon>
        <taxon>Spermatophyta</taxon>
        <taxon>Magnoliopsida</taxon>
        <taxon>eudicotyledons</taxon>
        <taxon>Gunneridae</taxon>
        <taxon>Pentapetalae</taxon>
        <taxon>asterids</taxon>
        <taxon>campanulids</taxon>
        <taxon>Asterales</taxon>
        <taxon>Asteraceae</taxon>
        <taxon>Asteroideae</taxon>
        <taxon>Heliantheae alliance</taxon>
        <taxon>Tageteae</taxon>
        <taxon>Tagetes</taxon>
    </lineage>
</organism>
<sequence>MNKNVFCVVAELIRRGKNGHWEMGYLDFGEGDDDFDGIHEIVLLQFLLLLLLLSSAVVCKDEDDDGDDLLEDPVQAFFFFLC</sequence>
<feature type="transmembrane region" description="Helical" evidence="1">
    <location>
        <begin position="41"/>
        <end position="59"/>
    </location>
</feature>